<sequence length="77" mass="8932">MENKQNPERNGKRGRGRPRKPKKELEWDRSLDLDACDCNGTDCPGCWFPCDNCGSTKCSPFCRLFRGFNTLHWHLSN</sequence>
<dbReference type="EnsemblMetazoa" id="GPPI024405-RA">
    <property type="protein sequence ID" value="GPPI024405-PA"/>
    <property type="gene ID" value="GPPI024405"/>
</dbReference>
<evidence type="ECO:0000313" key="4">
    <source>
        <dbReference type="Proteomes" id="UP000092460"/>
    </source>
</evidence>
<dbReference type="Proteomes" id="UP000092460">
    <property type="component" value="Unassembled WGS sequence"/>
</dbReference>
<dbReference type="EMBL" id="JXJN01011276">
    <property type="status" value="NOT_ANNOTATED_CDS"/>
    <property type="molecule type" value="Genomic_DNA"/>
</dbReference>
<protein>
    <recommendedName>
        <fullName evidence="2">ARF7 effector protein C-terminal domain-containing protein</fullName>
    </recommendedName>
</protein>
<evidence type="ECO:0000313" key="3">
    <source>
        <dbReference type="EnsemblMetazoa" id="GPPI024405-PA"/>
    </source>
</evidence>
<proteinExistence type="predicted"/>
<dbReference type="AlphaFoldDB" id="A0A1B0BB16"/>
<evidence type="ECO:0000256" key="1">
    <source>
        <dbReference type="SAM" id="MobiDB-lite"/>
    </source>
</evidence>
<feature type="compositionally biased region" description="Basic residues" evidence="1">
    <location>
        <begin position="12"/>
        <end position="22"/>
    </location>
</feature>
<dbReference type="PANTHER" id="PTHR46536:SF3">
    <property type="entry name" value="ARF7 EFFECTOR PROTEIN C-TERMINAL DOMAIN-CONTAINING PROTEIN"/>
    <property type="match status" value="1"/>
</dbReference>
<evidence type="ECO:0000259" key="2">
    <source>
        <dbReference type="Pfam" id="PF14949"/>
    </source>
</evidence>
<keyword evidence="4" id="KW-1185">Reference proteome</keyword>
<feature type="region of interest" description="Disordered" evidence="1">
    <location>
        <begin position="1"/>
        <end position="25"/>
    </location>
</feature>
<dbReference type="InterPro" id="IPR029264">
    <property type="entry name" value="ARF7EP_C"/>
</dbReference>
<accession>A0A1B0BB16</accession>
<feature type="domain" description="ARF7 effector protein C-terminal" evidence="2">
    <location>
        <begin position="29"/>
        <end position="67"/>
    </location>
</feature>
<feature type="compositionally biased region" description="Basic and acidic residues" evidence="1">
    <location>
        <begin position="1"/>
        <end position="11"/>
    </location>
</feature>
<name>A0A1B0BB16_9MUSC</name>
<dbReference type="PANTHER" id="PTHR46536">
    <property type="entry name" value="ARL14 EFFECTOR PROTEIN"/>
    <property type="match status" value="1"/>
</dbReference>
<dbReference type="VEuPathDB" id="VectorBase:GPPI024405"/>
<dbReference type="Pfam" id="PF14949">
    <property type="entry name" value="ARF7EP_C"/>
    <property type="match status" value="1"/>
</dbReference>
<organism evidence="3 4">
    <name type="scientific">Glossina palpalis gambiensis</name>
    <dbReference type="NCBI Taxonomy" id="67801"/>
    <lineage>
        <taxon>Eukaryota</taxon>
        <taxon>Metazoa</taxon>
        <taxon>Ecdysozoa</taxon>
        <taxon>Arthropoda</taxon>
        <taxon>Hexapoda</taxon>
        <taxon>Insecta</taxon>
        <taxon>Pterygota</taxon>
        <taxon>Neoptera</taxon>
        <taxon>Endopterygota</taxon>
        <taxon>Diptera</taxon>
        <taxon>Brachycera</taxon>
        <taxon>Muscomorpha</taxon>
        <taxon>Hippoboscoidea</taxon>
        <taxon>Glossinidae</taxon>
        <taxon>Glossina</taxon>
    </lineage>
</organism>
<reference evidence="4" key="1">
    <citation type="submission" date="2015-01" db="EMBL/GenBank/DDBJ databases">
        <authorList>
            <person name="Aksoy S."/>
            <person name="Warren W."/>
            <person name="Wilson R.K."/>
        </authorList>
    </citation>
    <scope>NUCLEOTIDE SEQUENCE [LARGE SCALE GENOMIC DNA]</scope>
    <source>
        <strain evidence="4">IAEA</strain>
    </source>
</reference>
<reference evidence="3" key="2">
    <citation type="submission" date="2020-05" db="UniProtKB">
        <authorList>
            <consortium name="EnsemblMetazoa"/>
        </authorList>
    </citation>
    <scope>IDENTIFICATION</scope>
    <source>
        <strain evidence="3">IAEA</strain>
    </source>
</reference>